<proteinExistence type="predicted"/>
<accession>A0A523RQ19</accession>
<reference evidence="2 3" key="1">
    <citation type="submission" date="2019-03" db="EMBL/GenBank/DDBJ databases">
        <title>Metabolic potential of uncultured bacteria and archaea associated with petroleum seepage in deep-sea sediments.</title>
        <authorList>
            <person name="Dong X."/>
            <person name="Hubert C."/>
        </authorList>
    </citation>
    <scope>NUCLEOTIDE SEQUENCE [LARGE SCALE GENOMIC DNA]</scope>
    <source>
        <strain evidence="2">E44_bin7</strain>
    </source>
</reference>
<evidence type="ECO:0000256" key="1">
    <source>
        <dbReference type="ARBA" id="ARBA00023125"/>
    </source>
</evidence>
<dbReference type="AlphaFoldDB" id="A0A523RQ19"/>
<dbReference type="EMBL" id="SOKJ01000404">
    <property type="protein sequence ID" value="TET07759.1"/>
    <property type="molecule type" value="Genomic_DNA"/>
</dbReference>
<evidence type="ECO:0000313" key="2">
    <source>
        <dbReference type="EMBL" id="TET07759.1"/>
    </source>
</evidence>
<gene>
    <name evidence="2" type="ORF">E3J84_07045</name>
</gene>
<dbReference type="PROSITE" id="PS01332">
    <property type="entry name" value="HTH_RRF2_1"/>
    <property type="match status" value="1"/>
</dbReference>
<organism evidence="2 3">
    <name type="scientific">Aerophobetes bacterium</name>
    <dbReference type="NCBI Taxonomy" id="2030807"/>
    <lineage>
        <taxon>Bacteria</taxon>
        <taxon>Candidatus Aerophobota</taxon>
    </lineage>
</organism>
<dbReference type="InterPro" id="IPR036390">
    <property type="entry name" value="WH_DNA-bd_sf"/>
</dbReference>
<dbReference type="InterPro" id="IPR036388">
    <property type="entry name" value="WH-like_DNA-bd_sf"/>
</dbReference>
<dbReference type="GO" id="GO:0005829">
    <property type="term" value="C:cytosol"/>
    <property type="evidence" value="ECO:0007669"/>
    <property type="project" value="TreeGrafter"/>
</dbReference>
<evidence type="ECO:0000313" key="3">
    <source>
        <dbReference type="Proteomes" id="UP000316360"/>
    </source>
</evidence>
<dbReference type="InterPro" id="IPR000944">
    <property type="entry name" value="Tscrpt_reg_Rrf2"/>
</dbReference>
<dbReference type="GO" id="GO:0003700">
    <property type="term" value="F:DNA-binding transcription factor activity"/>
    <property type="evidence" value="ECO:0007669"/>
    <property type="project" value="TreeGrafter"/>
</dbReference>
<dbReference type="Gene3D" id="1.10.10.10">
    <property type="entry name" value="Winged helix-like DNA-binding domain superfamily/Winged helix DNA-binding domain"/>
    <property type="match status" value="1"/>
</dbReference>
<protein>
    <submittedName>
        <fullName evidence="2">Rrf2 family transcriptional regulator</fullName>
    </submittedName>
</protein>
<dbReference type="NCBIfam" id="TIGR00738">
    <property type="entry name" value="rrf2_super"/>
    <property type="match status" value="1"/>
</dbReference>
<dbReference type="PROSITE" id="PS51197">
    <property type="entry name" value="HTH_RRF2_2"/>
    <property type="match status" value="1"/>
</dbReference>
<comment type="caution">
    <text evidence="2">The sequence shown here is derived from an EMBL/GenBank/DDBJ whole genome shotgun (WGS) entry which is preliminary data.</text>
</comment>
<dbReference type="PANTHER" id="PTHR33221:SF5">
    <property type="entry name" value="HTH-TYPE TRANSCRIPTIONAL REGULATOR ISCR"/>
    <property type="match status" value="1"/>
</dbReference>
<dbReference type="Proteomes" id="UP000316360">
    <property type="component" value="Unassembled WGS sequence"/>
</dbReference>
<keyword evidence="1" id="KW-0238">DNA-binding</keyword>
<name>A0A523RQ19_UNCAE</name>
<dbReference type="InterPro" id="IPR030489">
    <property type="entry name" value="TR_Rrf2-type_CS"/>
</dbReference>
<dbReference type="GO" id="GO:0003677">
    <property type="term" value="F:DNA binding"/>
    <property type="evidence" value="ECO:0007669"/>
    <property type="project" value="UniProtKB-KW"/>
</dbReference>
<dbReference type="PANTHER" id="PTHR33221">
    <property type="entry name" value="WINGED HELIX-TURN-HELIX TRANSCRIPTIONAL REGULATOR, RRF2 FAMILY"/>
    <property type="match status" value="1"/>
</dbReference>
<sequence length="148" mass="16951">MRLSTKGRYGVRGMLDLAIHEAQGPVSIKNISQREAISLNYLEQIFNQLRKAGLVKSRRGPGGGFLLARRSKEIRIIDIIKALKVPIAPVYCLDEEEKKLHCDRLDNCIPRLLWKKLEDKTKEVLEGTNLEDLLKKAKKQEDKKCVKE</sequence>
<dbReference type="Pfam" id="PF02082">
    <property type="entry name" value="Rrf2"/>
    <property type="match status" value="1"/>
</dbReference>
<dbReference type="SUPFAM" id="SSF46785">
    <property type="entry name" value="Winged helix' DNA-binding domain"/>
    <property type="match status" value="1"/>
</dbReference>